<dbReference type="PANTHER" id="PTHR33622">
    <property type="entry name" value="OS03G0724500 PROTEIN"/>
    <property type="match status" value="1"/>
</dbReference>
<sequence length="129" mass="14876">QKKKRKSLQRKQKRRRSKERETQKIQELMTSQENQTVETPKIETENPPKPQVPSSSCRKRVNDDNATFFENLKDHMGEFFNASMEEHKTCFKNTMDKIFGKSDAVAEKQAVAKEAVEIHAPLQAAAVTK</sequence>
<dbReference type="PANTHER" id="PTHR33622:SF10">
    <property type="entry name" value="MARKER FOR OXIDATIVE STRESS RESPONSE PROTEIN"/>
    <property type="match status" value="1"/>
</dbReference>
<dbReference type="OrthoDB" id="631057at2759"/>
<feature type="non-terminal residue" evidence="2">
    <location>
        <position position="1"/>
    </location>
</feature>
<keyword evidence="3" id="KW-1185">Reference proteome</keyword>
<name>R0HET3_9BRAS</name>
<feature type="region of interest" description="Disordered" evidence="1">
    <location>
        <begin position="1"/>
        <end position="60"/>
    </location>
</feature>
<evidence type="ECO:0000256" key="1">
    <source>
        <dbReference type="SAM" id="MobiDB-lite"/>
    </source>
</evidence>
<feature type="compositionally biased region" description="Basic residues" evidence="1">
    <location>
        <begin position="1"/>
        <end position="17"/>
    </location>
</feature>
<reference evidence="3" key="1">
    <citation type="journal article" date="2013" name="Nat. Genet.">
        <title>The Capsella rubella genome and the genomic consequences of rapid mating system evolution.</title>
        <authorList>
            <person name="Slotte T."/>
            <person name="Hazzouri K.M."/>
            <person name="Agren J.A."/>
            <person name="Koenig D."/>
            <person name="Maumus F."/>
            <person name="Guo Y.L."/>
            <person name="Steige K."/>
            <person name="Platts A.E."/>
            <person name="Escobar J.S."/>
            <person name="Newman L.K."/>
            <person name="Wang W."/>
            <person name="Mandakova T."/>
            <person name="Vello E."/>
            <person name="Smith L.M."/>
            <person name="Henz S.R."/>
            <person name="Steffen J."/>
            <person name="Takuno S."/>
            <person name="Brandvain Y."/>
            <person name="Coop G."/>
            <person name="Andolfatto P."/>
            <person name="Hu T.T."/>
            <person name="Blanchette M."/>
            <person name="Clark R.M."/>
            <person name="Quesneville H."/>
            <person name="Nordborg M."/>
            <person name="Gaut B.S."/>
            <person name="Lysak M.A."/>
            <person name="Jenkins J."/>
            <person name="Grimwood J."/>
            <person name="Chapman J."/>
            <person name="Prochnik S."/>
            <person name="Shu S."/>
            <person name="Rokhsar D."/>
            <person name="Schmutz J."/>
            <person name="Weigel D."/>
            <person name="Wright S.I."/>
        </authorList>
    </citation>
    <scope>NUCLEOTIDE SEQUENCE [LARGE SCALE GENOMIC DNA]</scope>
    <source>
        <strain evidence="3">cv. Monte Gargano</strain>
    </source>
</reference>
<protein>
    <submittedName>
        <fullName evidence="2">Uncharacterized protein</fullName>
    </submittedName>
</protein>
<organism evidence="2 3">
    <name type="scientific">Capsella rubella</name>
    <dbReference type="NCBI Taxonomy" id="81985"/>
    <lineage>
        <taxon>Eukaryota</taxon>
        <taxon>Viridiplantae</taxon>
        <taxon>Streptophyta</taxon>
        <taxon>Embryophyta</taxon>
        <taxon>Tracheophyta</taxon>
        <taxon>Spermatophyta</taxon>
        <taxon>Magnoliopsida</taxon>
        <taxon>eudicotyledons</taxon>
        <taxon>Gunneridae</taxon>
        <taxon>Pentapetalae</taxon>
        <taxon>rosids</taxon>
        <taxon>malvids</taxon>
        <taxon>Brassicales</taxon>
        <taxon>Brassicaceae</taxon>
        <taxon>Camelineae</taxon>
        <taxon>Capsella</taxon>
    </lineage>
</organism>
<evidence type="ECO:0000313" key="2">
    <source>
        <dbReference type="EMBL" id="EOA28129.1"/>
    </source>
</evidence>
<dbReference type="AlphaFoldDB" id="R0HET3"/>
<accession>R0HET3</accession>
<gene>
    <name evidence="2" type="ORF">CARUB_v10024316mg</name>
</gene>
<dbReference type="STRING" id="81985.R0HET3"/>
<evidence type="ECO:0000313" key="3">
    <source>
        <dbReference type="Proteomes" id="UP000029121"/>
    </source>
</evidence>
<proteinExistence type="predicted"/>
<dbReference type="EMBL" id="KB870808">
    <property type="protein sequence ID" value="EOA28129.1"/>
    <property type="molecule type" value="Genomic_DNA"/>
</dbReference>
<feature type="compositionally biased region" description="Polar residues" evidence="1">
    <location>
        <begin position="28"/>
        <end position="38"/>
    </location>
</feature>
<dbReference type="Proteomes" id="UP000029121">
    <property type="component" value="Unassembled WGS sequence"/>
</dbReference>
<dbReference type="KEGG" id="crb:17888084"/>